<evidence type="ECO:0000256" key="8">
    <source>
        <dbReference type="ARBA" id="ARBA00022741"/>
    </source>
</evidence>
<protein>
    <recommendedName>
        <fullName evidence="3">histidine kinase</fullName>
        <ecNumber evidence="3">2.7.13.3</ecNumber>
    </recommendedName>
</protein>
<dbReference type="PROSITE" id="PS50109">
    <property type="entry name" value="HIS_KIN"/>
    <property type="match status" value="1"/>
</dbReference>
<feature type="transmembrane region" description="Helical" evidence="14">
    <location>
        <begin position="6"/>
        <end position="29"/>
    </location>
</feature>
<evidence type="ECO:0000256" key="9">
    <source>
        <dbReference type="ARBA" id="ARBA00022777"/>
    </source>
</evidence>
<dbReference type="GO" id="GO:0005524">
    <property type="term" value="F:ATP binding"/>
    <property type="evidence" value="ECO:0007669"/>
    <property type="project" value="UniProtKB-KW"/>
</dbReference>
<name>A0A9D9E052_9SPIO</name>
<evidence type="ECO:0000256" key="5">
    <source>
        <dbReference type="ARBA" id="ARBA00022553"/>
    </source>
</evidence>
<evidence type="ECO:0000256" key="12">
    <source>
        <dbReference type="ARBA" id="ARBA00023012"/>
    </source>
</evidence>
<dbReference type="GO" id="GO:0005886">
    <property type="term" value="C:plasma membrane"/>
    <property type="evidence" value="ECO:0007669"/>
    <property type="project" value="UniProtKB-SubCell"/>
</dbReference>
<dbReference type="InterPro" id="IPR050398">
    <property type="entry name" value="HssS/ArlS-like"/>
</dbReference>
<evidence type="ECO:0000256" key="2">
    <source>
        <dbReference type="ARBA" id="ARBA00004651"/>
    </source>
</evidence>
<feature type="domain" description="Histidine kinase" evidence="15">
    <location>
        <begin position="304"/>
        <end position="505"/>
    </location>
</feature>
<dbReference type="PROSITE" id="PS50885">
    <property type="entry name" value="HAMP"/>
    <property type="match status" value="1"/>
</dbReference>
<evidence type="ECO:0000256" key="3">
    <source>
        <dbReference type="ARBA" id="ARBA00012438"/>
    </source>
</evidence>
<accession>A0A9D9E052</accession>
<dbReference type="PANTHER" id="PTHR45528:SF1">
    <property type="entry name" value="SENSOR HISTIDINE KINASE CPXA"/>
    <property type="match status" value="1"/>
</dbReference>
<evidence type="ECO:0000256" key="7">
    <source>
        <dbReference type="ARBA" id="ARBA00022692"/>
    </source>
</evidence>
<comment type="catalytic activity">
    <reaction evidence="1">
        <text>ATP + protein L-histidine = ADP + protein N-phospho-L-histidine.</text>
        <dbReference type="EC" id="2.7.13.3"/>
    </reaction>
</comment>
<keyword evidence="9 17" id="KW-0418">Kinase</keyword>
<dbReference type="InterPro" id="IPR005467">
    <property type="entry name" value="His_kinase_dom"/>
</dbReference>
<dbReference type="Pfam" id="PF02518">
    <property type="entry name" value="HATPase_c"/>
    <property type="match status" value="1"/>
</dbReference>
<sequence>MRHQFVRLFLAIILIAFAVILVQCCVLFVGNWQAARNWKNIVFEEFISSLKASISNLRDLDDAENDNVMRMMVSQTSERISGLLLRDRDGRFVLSLGMSPAGEQMPSPEARRSMAFPQISDSRLKLSYQNSINYVDVDIPSPKYDLSIRTFSDTMIPVSSQINRSSSDEDLLVSLPSIIADQDIAGTIRIVINDEVVGYIDVLVYRIDFYSPTLYVARSLLLAFCVSLPFALIVSAILAVLVSRWNTKSVKEIQGALSDLSKGYFDVDIPKQNTEEMSEIAESITVLGKDLSRHQRSRKEWIRNISHDLNTPVTSLNILINGALDGVFSLDKDLLLSMKNENDTLMSRIRSVAYYSYLLSPDATVNYSEVSIRSLVEETAGNINIACTLPDCDVTAEVDPELLGRAIAEVLTNASSYKDSEKEPSVDILRDGENIHIIITNSGHLPSPLPQFFEPWARGDQSRTAGGSGLGLPIAYQIMELHNGSISIKEADGTVIVTLTIPQGK</sequence>
<keyword evidence="5" id="KW-0597">Phosphoprotein</keyword>
<dbReference type="EMBL" id="JADIMT010000031">
    <property type="protein sequence ID" value="MBO8435736.1"/>
    <property type="molecule type" value="Genomic_DNA"/>
</dbReference>
<evidence type="ECO:0000313" key="18">
    <source>
        <dbReference type="Proteomes" id="UP000823615"/>
    </source>
</evidence>
<evidence type="ECO:0000256" key="10">
    <source>
        <dbReference type="ARBA" id="ARBA00022840"/>
    </source>
</evidence>
<keyword evidence="10" id="KW-0067">ATP-binding</keyword>
<dbReference type="InterPro" id="IPR003660">
    <property type="entry name" value="HAMP_dom"/>
</dbReference>
<feature type="domain" description="HAMP" evidence="16">
    <location>
        <begin position="244"/>
        <end position="296"/>
    </location>
</feature>
<proteinExistence type="predicted"/>
<keyword evidence="12" id="KW-0902">Two-component regulatory system</keyword>
<dbReference type="Gene3D" id="3.30.565.10">
    <property type="entry name" value="Histidine kinase-like ATPase, C-terminal domain"/>
    <property type="match status" value="1"/>
</dbReference>
<dbReference type="InterPro" id="IPR036890">
    <property type="entry name" value="HATPase_C_sf"/>
</dbReference>
<reference evidence="17" key="2">
    <citation type="journal article" date="2021" name="PeerJ">
        <title>Extensive microbial diversity within the chicken gut microbiome revealed by metagenomics and culture.</title>
        <authorList>
            <person name="Gilroy R."/>
            <person name="Ravi A."/>
            <person name="Getino M."/>
            <person name="Pursley I."/>
            <person name="Horton D.L."/>
            <person name="Alikhan N.F."/>
            <person name="Baker D."/>
            <person name="Gharbi K."/>
            <person name="Hall N."/>
            <person name="Watson M."/>
            <person name="Adriaenssens E.M."/>
            <person name="Foster-Nyarko E."/>
            <person name="Jarju S."/>
            <person name="Secka A."/>
            <person name="Antonio M."/>
            <person name="Oren A."/>
            <person name="Chaudhuri R.R."/>
            <person name="La Ragione R."/>
            <person name="Hildebrand F."/>
            <person name="Pallen M.J."/>
        </authorList>
    </citation>
    <scope>NUCLEOTIDE SEQUENCE</scope>
    <source>
        <strain evidence="17">7293</strain>
    </source>
</reference>
<evidence type="ECO:0000256" key="13">
    <source>
        <dbReference type="ARBA" id="ARBA00023136"/>
    </source>
</evidence>
<keyword evidence="6" id="KW-0808">Transferase</keyword>
<dbReference type="Proteomes" id="UP000823615">
    <property type="component" value="Unassembled WGS sequence"/>
</dbReference>
<dbReference type="SMART" id="SM00388">
    <property type="entry name" value="HisKA"/>
    <property type="match status" value="1"/>
</dbReference>
<evidence type="ECO:0000256" key="1">
    <source>
        <dbReference type="ARBA" id="ARBA00000085"/>
    </source>
</evidence>
<comment type="caution">
    <text evidence="17">The sequence shown here is derived from an EMBL/GenBank/DDBJ whole genome shotgun (WGS) entry which is preliminary data.</text>
</comment>
<keyword evidence="8" id="KW-0547">Nucleotide-binding</keyword>
<keyword evidence="4" id="KW-1003">Cell membrane</keyword>
<dbReference type="EC" id="2.7.13.3" evidence="3"/>
<dbReference type="GO" id="GO:0000155">
    <property type="term" value="F:phosphorelay sensor kinase activity"/>
    <property type="evidence" value="ECO:0007669"/>
    <property type="project" value="InterPro"/>
</dbReference>
<dbReference type="CDD" id="cd00082">
    <property type="entry name" value="HisKA"/>
    <property type="match status" value="1"/>
</dbReference>
<dbReference type="Gene3D" id="1.10.287.130">
    <property type="match status" value="1"/>
</dbReference>
<evidence type="ECO:0000256" key="11">
    <source>
        <dbReference type="ARBA" id="ARBA00022989"/>
    </source>
</evidence>
<keyword evidence="7 14" id="KW-0812">Transmembrane</keyword>
<dbReference type="InterPro" id="IPR036097">
    <property type="entry name" value="HisK_dim/P_sf"/>
</dbReference>
<evidence type="ECO:0000313" key="17">
    <source>
        <dbReference type="EMBL" id="MBO8435736.1"/>
    </source>
</evidence>
<feature type="transmembrane region" description="Helical" evidence="14">
    <location>
        <begin position="220"/>
        <end position="242"/>
    </location>
</feature>
<keyword evidence="11 14" id="KW-1133">Transmembrane helix</keyword>
<evidence type="ECO:0000256" key="4">
    <source>
        <dbReference type="ARBA" id="ARBA00022475"/>
    </source>
</evidence>
<evidence type="ECO:0000259" key="15">
    <source>
        <dbReference type="PROSITE" id="PS50109"/>
    </source>
</evidence>
<comment type="subcellular location">
    <subcellularLocation>
        <location evidence="2">Cell membrane</location>
        <topology evidence="2">Multi-pass membrane protein</topology>
    </subcellularLocation>
</comment>
<keyword evidence="13 14" id="KW-0472">Membrane</keyword>
<dbReference type="SUPFAM" id="SSF55874">
    <property type="entry name" value="ATPase domain of HSP90 chaperone/DNA topoisomerase II/histidine kinase"/>
    <property type="match status" value="1"/>
</dbReference>
<dbReference type="SUPFAM" id="SSF47384">
    <property type="entry name" value="Homodimeric domain of signal transducing histidine kinase"/>
    <property type="match status" value="1"/>
</dbReference>
<dbReference type="AlphaFoldDB" id="A0A9D9E052"/>
<evidence type="ECO:0000256" key="14">
    <source>
        <dbReference type="SAM" id="Phobius"/>
    </source>
</evidence>
<evidence type="ECO:0000259" key="16">
    <source>
        <dbReference type="PROSITE" id="PS50885"/>
    </source>
</evidence>
<dbReference type="SMART" id="SM00387">
    <property type="entry name" value="HATPase_c"/>
    <property type="match status" value="1"/>
</dbReference>
<gene>
    <name evidence="17" type="ORF">IAA97_01990</name>
</gene>
<evidence type="ECO:0000256" key="6">
    <source>
        <dbReference type="ARBA" id="ARBA00022679"/>
    </source>
</evidence>
<reference evidence="17" key="1">
    <citation type="submission" date="2020-10" db="EMBL/GenBank/DDBJ databases">
        <authorList>
            <person name="Gilroy R."/>
        </authorList>
    </citation>
    <scope>NUCLEOTIDE SEQUENCE</scope>
    <source>
        <strain evidence="17">7293</strain>
    </source>
</reference>
<dbReference type="InterPro" id="IPR003594">
    <property type="entry name" value="HATPase_dom"/>
</dbReference>
<dbReference type="InterPro" id="IPR003661">
    <property type="entry name" value="HisK_dim/P_dom"/>
</dbReference>
<organism evidence="17 18">
    <name type="scientific">Candidatus Ornithospirochaeta stercoripullorum</name>
    <dbReference type="NCBI Taxonomy" id="2840899"/>
    <lineage>
        <taxon>Bacteria</taxon>
        <taxon>Pseudomonadati</taxon>
        <taxon>Spirochaetota</taxon>
        <taxon>Spirochaetia</taxon>
        <taxon>Spirochaetales</taxon>
        <taxon>Spirochaetaceae</taxon>
        <taxon>Spirochaetaceae incertae sedis</taxon>
        <taxon>Candidatus Ornithospirochaeta</taxon>
    </lineage>
</organism>
<dbReference type="PANTHER" id="PTHR45528">
    <property type="entry name" value="SENSOR HISTIDINE KINASE CPXA"/>
    <property type="match status" value="1"/>
</dbReference>